<dbReference type="SMART" id="SM00355">
    <property type="entry name" value="ZnF_C2H2"/>
    <property type="match status" value="2"/>
</dbReference>
<sequence length="421" mass="47081">MTTFDQQLYNKLEFQQQVQQQHPVQQNQQQNLIPSLQLPNPLQGSSSSSSSNSYGNSSAGSVNYLQQSNSASNSQPQMQYQPQLQYQQQQPIQYQSPQQPITYQPQQQQSSQSQQPPSQTNGYYNLPPPSTSYWDLKYNGSSSNTSSNSTSNTPVTPNIAPVSMNTPIANPNSFNSPSVPSSTNLSTLSGTADPQYTFSNHQSIVLSTIPSTNSAQYSLPSINTLKTEIIPKSVTGTSKSKPRKKKQCPICQQHFSNLSTHKSIHLNPASRPFLCKYCNRGFARSNDLFRHNKRHWKENGLEEGTFKCPFSTVLNAKYHNVTSEEQPCHPTGVFSRCDTYKNHLKALHFQYPPGTKKLLRHKSFGNCKKCGMYFGNVQEWLDLHVSKGVCGFIYPEDNNEQATATDTQQETSPESSVTEKA</sequence>
<feature type="domain" description="C2H2-type" evidence="3">
    <location>
        <begin position="273"/>
        <end position="300"/>
    </location>
</feature>
<feature type="compositionally biased region" description="Low complexity" evidence="2">
    <location>
        <begin position="141"/>
        <end position="153"/>
    </location>
</feature>
<dbReference type="GO" id="GO:0008270">
    <property type="term" value="F:zinc ion binding"/>
    <property type="evidence" value="ECO:0007669"/>
    <property type="project" value="UniProtKB-KW"/>
</dbReference>
<reference evidence="4" key="2">
    <citation type="submission" date="2021-01" db="EMBL/GenBank/DDBJ databases">
        <authorList>
            <person name="Schikora-Tamarit M.A."/>
        </authorList>
    </citation>
    <scope>NUCLEOTIDE SEQUENCE</scope>
    <source>
        <strain evidence="4">CBS2887</strain>
    </source>
</reference>
<dbReference type="OrthoDB" id="10018191at2759"/>
<feature type="compositionally biased region" description="Low complexity" evidence="2">
    <location>
        <begin position="170"/>
        <end position="182"/>
    </location>
</feature>
<dbReference type="AlphaFoldDB" id="A0A9P8Q412"/>
<dbReference type="Proteomes" id="UP000774326">
    <property type="component" value="Unassembled WGS sequence"/>
</dbReference>
<feature type="region of interest" description="Disordered" evidence="2">
    <location>
        <begin position="401"/>
        <end position="421"/>
    </location>
</feature>
<keyword evidence="1" id="KW-0479">Metal-binding</keyword>
<organism evidence="4 5">
    <name type="scientific">Wickerhamomyces pijperi</name>
    <name type="common">Yeast</name>
    <name type="synonym">Pichia pijperi</name>
    <dbReference type="NCBI Taxonomy" id="599730"/>
    <lineage>
        <taxon>Eukaryota</taxon>
        <taxon>Fungi</taxon>
        <taxon>Dikarya</taxon>
        <taxon>Ascomycota</taxon>
        <taxon>Saccharomycotina</taxon>
        <taxon>Saccharomycetes</taxon>
        <taxon>Phaffomycetales</taxon>
        <taxon>Wickerhamomycetaceae</taxon>
        <taxon>Wickerhamomyces</taxon>
    </lineage>
</organism>
<dbReference type="Gene3D" id="3.30.160.60">
    <property type="entry name" value="Classic Zinc Finger"/>
    <property type="match status" value="1"/>
</dbReference>
<keyword evidence="1" id="KW-0862">Zinc</keyword>
<dbReference type="PROSITE" id="PS00028">
    <property type="entry name" value="ZINC_FINGER_C2H2_1"/>
    <property type="match status" value="1"/>
</dbReference>
<proteinExistence type="predicted"/>
<feature type="compositionally biased region" description="Polar residues" evidence="2">
    <location>
        <begin position="412"/>
        <end position="421"/>
    </location>
</feature>
<protein>
    <recommendedName>
        <fullName evidence="3">C2H2-type domain-containing protein</fullName>
    </recommendedName>
</protein>
<keyword evidence="1" id="KW-0863">Zinc-finger</keyword>
<name>A0A9P8Q412_WICPI</name>
<evidence type="ECO:0000256" key="2">
    <source>
        <dbReference type="SAM" id="MobiDB-lite"/>
    </source>
</evidence>
<feature type="compositionally biased region" description="Low complexity" evidence="2">
    <location>
        <begin position="17"/>
        <end position="119"/>
    </location>
</feature>
<evidence type="ECO:0000259" key="3">
    <source>
        <dbReference type="PROSITE" id="PS50157"/>
    </source>
</evidence>
<feature type="region of interest" description="Disordered" evidence="2">
    <location>
        <begin position="17"/>
        <end position="188"/>
    </location>
</feature>
<dbReference type="PROSITE" id="PS50157">
    <property type="entry name" value="ZINC_FINGER_C2H2_2"/>
    <property type="match status" value="1"/>
</dbReference>
<evidence type="ECO:0000313" key="5">
    <source>
        <dbReference type="Proteomes" id="UP000774326"/>
    </source>
</evidence>
<dbReference type="SUPFAM" id="SSF57667">
    <property type="entry name" value="beta-beta-alpha zinc fingers"/>
    <property type="match status" value="1"/>
</dbReference>
<evidence type="ECO:0000256" key="1">
    <source>
        <dbReference type="PROSITE-ProRule" id="PRU00042"/>
    </source>
</evidence>
<comment type="caution">
    <text evidence="4">The sequence shown here is derived from an EMBL/GenBank/DDBJ whole genome shotgun (WGS) entry which is preliminary data.</text>
</comment>
<gene>
    <name evidence="4" type="ORF">WICPIJ_006643</name>
</gene>
<evidence type="ECO:0000313" key="4">
    <source>
        <dbReference type="EMBL" id="KAH3682379.1"/>
    </source>
</evidence>
<dbReference type="InterPro" id="IPR013087">
    <property type="entry name" value="Znf_C2H2_type"/>
</dbReference>
<reference evidence="4" key="1">
    <citation type="journal article" date="2021" name="Open Biol.">
        <title>Shared evolutionary footprints suggest mitochondrial oxidative damage underlies multiple complex I losses in fungi.</title>
        <authorList>
            <person name="Schikora-Tamarit M.A."/>
            <person name="Marcet-Houben M."/>
            <person name="Nosek J."/>
            <person name="Gabaldon T."/>
        </authorList>
    </citation>
    <scope>NUCLEOTIDE SEQUENCE</scope>
    <source>
        <strain evidence="4">CBS2887</strain>
    </source>
</reference>
<feature type="compositionally biased region" description="Low complexity" evidence="2">
    <location>
        <begin position="401"/>
        <end position="411"/>
    </location>
</feature>
<dbReference type="EMBL" id="JAEUBG010003741">
    <property type="protein sequence ID" value="KAH3682379.1"/>
    <property type="molecule type" value="Genomic_DNA"/>
</dbReference>
<dbReference type="InterPro" id="IPR036236">
    <property type="entry name" value="Znf_C2H2_sf"/>
</dbReference>
<keyword evidence="5" id="KW-1185">Reference proteome</keyword>
<accession>A0A9P8Q412</accession>